<dbReference type="InterPro" id="IPR001967">
    <property type="entry name" value="Peptidase_S11_N"/>
</dbReference>
<dbReference type="Gene3D" id="3.40.710.10">
    <property type="entry name" value="DD-peptidase/beta-lactamase superfamily"/>
    <property type="match status" value="1"/>
</dbReference>
<dbReference type="EMBL" id="DF968063">
    <property type="protein sequence ID" value="GAP02545.1"/>
    <property type="molecule type" value="Genomic_DNA"/>
</dbReference>
<keyword evidence="1" id="KW-1133">Transmembrane helix</keyword>
<feature type="domain" description="Peptidase S11 D-alanyl-D-alanine carboxypeptidase A N-terminal" evidence="2">
    <location>
        <begin position="56"/>
        <end position="319"/>
    </location>
</feature>
<keyword evidence="1" id="KW-0812">Transmembrane</keyword>
<reference evidence="3 4" key="1">
    <citation type="journal article" date="2015" name="BMC Genomics">
        <title>Comparative genomics of Fructobacillus spp. and Leuconostoc spp. reveals niche-specific evolution of Fructobacillus spp.</title>
        <authorList>
            <person name="Endo A."/>
            <person name="Tanizawa Y."/>
            <person name="Tanaka N."/>
            <person name="Maeno S."/>
            <person name="Kumar H."/>
            <person name="Shiwa Y."/>
            <person name="Okada S."/>
            <person name="Yoshikawa H."/>
            <person name="Dicks L."/>
            <person name="Nakagawa J."/>
            <person name="Arita M."/>
        </authorList>
    </citation>
    <scope>NUCLEOTIDE SEQUENCE [LARGE SCALE GENOMIC DNA]</scope>
    <source>
        <strain evidence="3 4">DSM 15468</strain>
    </source>
</reference>
<organism evidence="3 4">
    <name type="scientific">Fructobacillus pseudoficulneus</name>
    <dbReference type="NCBI Taxonomy" id="220714"/>
    <lineage>
        <taxon>Bacteria</taxon>
        <taxon>Bacillati</taxon>
        <taxon>Bacillota</taxon>
        <taxon>Bacilli</taxon>
        <taxon>Lactobacillales</taxon>
        <taxon>Lactobacillaceae</taxon>
        <taxon>Fructobacillus</taxon>
    </lineage>
</organism>
<dbReference type="PANTHER" id="PTHR21581">
    <property type="entry name" value="D-ALANYL-D-ALANINE CARBOXYPEPTIDASE"/>
    <property type="match status" value="1"/>
</dbReference>
<keyword evidence="4" id="KW-1185">Reference proteome</keyword>
<dbReference type="InterPro" id="IPR012338">
    <property type="entry name" value="Beta-lactam/transpept-like"/>
</dbReference>
<keyword evidence="1" id="KW-0472">Membrane</keyword>
<evidence type="ECO:0000313" key="3">
    <source>
        <dbReference type="EMBL" id="GAP02545.1"/>
    </source>
</evidence>
<feature type="transmembrane region" description="Helical" evidence="1">
    <location>
        <begin position="21"/>
        <end position="41"/>
    </location>
</feature>
<accession>A0A3F3GSK1</accession>
<protein>
    <submittedName>
        <fullName evidence="3">D-alanyl-D-alanine carboxypeptidase</fullName>
    </submittedName>
</protein>
<keyword evidence="3" id="KW-0645">Protease</keyword>
<name>A0A3F3GSK1_9LACO</name>
<dbReference type="AlphaFoldDB" id="A0A3F3GSK1"/>
<keyword evidence="3" id="KW-0378">Hydrolase</keyword>
<dbReference type="STRING" id="220714.SAMN05660469_0035"/>
<evidence type="ECO:0000256" key="1">
    <source>
        <dbReference type="SAM" id="Phobius"/>
    </source>
</evidence>
<proteinExistence type="predicted"/>
<dbReference type="GO" id="GO:0006508">
    <property type="term" value="P:proteolysis"/>
    <property type="evidence" value="ECO:0007669"/>
    <property type="project" value="InterPro"/>
</dbReference>
<evidence type="ECO:0000259" key="2">
    <source>
        <dbReference type="Pfam" id="PF00768"/>
    </source>
</evidence>
<dbReference type="OrthoDB" id="9791132at2"/>
<dbReference type="SUPFAM" id="SSF56601">
    <property type="entry name" value="beta-lactamase/transpeptidase-like"/>
    <property type="match status" value="1"/>
</dbReference>
<dbReference type="Pfam" id="PF00768">
    <property type="entry name" value="Peptidase_S11"/>
    <property type="match status" value="1"/>
</dbReference>
<dbReference type="GO" id="GO:0009002">
    <property type="term" value="F:serine-type D-Ala-D-Ala carboxypeptidase activity"/>
    <property type="evidence" value="ECO:0007669"/>
    <property type="project" value="InterPro"/>
</dbReference>
<dbReference type="RefSeq" id="WP_059376628.1">
    <property type="nucleotide sequence ID" value="NZ_DF968063.1"/>
</dbReference>
<gene>
    <name evidence="3" type="ORF">FPFC_014290</name>
</gene>
<dbReference type="PANTHER" id="PTHR21581:SF11">
    <property type="entry name" value="D-ALANYL-D-ALANINE CARBOXYPEPTIDASE DACA"/>
    <property type="match status" value="1"/>
</dbReference>
<keyword evidence="3" id="KW-0121">Carboxypeptidase</keyword>
<sequence length="440" mass="47935">MNNEQNYRLQAVNKPKKRGRFWLLILLIAAIIIGVGAFFTVRDFPDAVKPVNQATKDQPVSLKVDADSAVVADLTTGQVLGQKNPNTQTAIASESKLLVAYGVLKAIENHQMNWTDQVTIPAAADLSSQNADVISHLNVKTGDKVSVRDLYWSMFTNSANDAAWSLTAALTKPGKTSQETLQGLASELHLKGSAWYNGAGLKNGDALGNQVSSASDSAANHASALQIAELGAKVMNMDPTLKTLTANPTITYTKNKTVKVTETSEFGQKFANIIKGLDNPNNLQILGLKTGSTPEAGACFTGYVVDQQGHEFITVINNAADYTDNKERFQKTIDMVNEVLAKKTPHSFSVGSQIKNHKTIGVAKEKTKIDVQVADNKTYWTNNKKILKVKDLSDLESRPSDDNSDVLAYAEPDMRATYLPGYSQQQKSIPLSRYKISDKK</sequence>
<dbReference type="Proteomes" id="UP000061227">
    <property type="component" value="Unassembled WGS sequence"/>
</dbReference>
<evidence type="ECO:0000313" key="4">
    <source>
        <dbReference type="Proteomes" id="UP000061227"/>
    </source>
</evidence>